<feature type="non-terminal residue" evidence="2">
    <location>
        <position position="1"/>
    </location>
</feature>
<sequence length="154" mass="17013">KHITKTLTIGCINHAVHQTLLPKQTSEAESEAQRKARIVTKNLRSTALVMNQLQTHAYEIIALDIATIINSAQSTSSTMQISPLQPTQDQLGDLDDLLDNQNFYYNLGTLLLNGGLGPASEYERRKRAPKRTVSTRRTSAIVQAPPEEVVVPHS</sequence>
<dbReference type="Proteomes" id="UP000738359">
    <property type="component" value="Unassembled WGS sequence"/>
</dbReference>
<feature type="compositionally biased region" description="Basic residues" evidence="1">
    <location>
        <begin position="125"/>
        <end position="134"/>
    </location>
</feature>
<reference evidence="2" key="1">
    <citation type="journal article" date="2020" name="Fungal Divers.">
        <title>Resolving the Mortierellaceae phylogeny through synthesis of multi-gene phylogenetics and phylogenomics.</title>
        <authorList>
            <person name="Vandepol N."/>
            <person name="Liber J."/>
            <person name="Desiro A."/>
            <person name="Na H."/>
            <person name="Kennedy M."/>
            <person name="Barry K."/>
            <person name="Grigoriev I.V."/>
            <person name="Miller A.N."/>
            <person name="O'Donnell K."/>
            <person name="Stajich J.E."/>
            <person name="Bonito G."/>
        </authorList>
    </citation>
    <scope>NUCLEOTIDE SEQUENCE</scope>
    <source>
        <strain evidence="2">CK1249</strain>
    </source>
</reference>
<accession>A0A9P6LSR6</accession>
<proteinExistence type="predicted"/>
<gene>
    <name evidence="2" type="ORF">BGZ70_006829</name>
</gene>
<evidence type="ECO:0000256" key="1">
    <source>
        <dbReference type="SAM" id="MobiDB-lite"/>
    </source>
</evidence>
<evidence type="ECO:0000313" key="3">
    <source>
        <dbReference type="Proteomes" id="UP000738359"/>
    </source>
</evidence>
<organism evidence="2 3">
    <name type="scientific">Mortierella alpina</name>
    <name type="common">Oleaginous fungus</name>
    <name type="synonym">Mortierella renispora</name>
    <dbReference type="NCBI Taxonomy" id="64518"/>
    <lineage>
        <taxon>Eukaryota</taxon>
        <taxon>Fungi</taxon>
        <taxon>Fungi incertae sedis</taxon>
        <taxon>Mucoromycota</taxon>
        <taxon>Mortierellomycotina</taxon>
        <taxon>Mortierellomycetes</taxon>
        <taxon>Mortierellales</taxon>
        <taxon>Mortierellaceae</taxon>
        <taxon>Mortierella</taxon>
    </lineage>
</organism>
<name>A0A9P6LSR6_MORAP</name>
<comment type="caution">
    <text evidence="2">The sequence shown here is derived from an EMBL/GenBank/DDBJ whole genome shotgun (WGS) entry which is preliminary data.</text>
</comment>
<feature type="non-terminal residue" evidence="2">
    <location>
        <position position="154"/>
    </location>
</feature>
<feature type="region of interest" description="Disordered" evidence="1">
    <location>
        <begin position="118"/>
        <end position="140"/>
    </location>
</feature>
<evidence type="ECO:0000313" key="2">
    <source>
        <dbReference type="EMBL" id="KAF9936049.1"/>
    </source>
</evidence>
<dbReference type="EMBL" id="JAAAHY010003964">
    <property type="protein sequence ID" value="KAF9936049.1"/>
    <property type="molecule type" value="Genomic_DNA"/>
</dbReference>
<keyword evidence="3" id="KW-1185">Reference proteome</keyword>
<dbReference type="AlphaFoldDB" id="A0A9P6LSR6"/>
<protein>
    <submittedName>
        <fullName evidence="2">Uncharacterized protein</fullName>
    </submittedName>
</protein>